<dbReference type="Pfam" id="PF05845">
    <property type="entry name" value="PhnH"/>
    <property type="match status" value="1"/>
</dbReference>
<dbReference type="Proteomes" id="UP000011724">
    <property type="component" value="Chromosome"/>
</dbReference>
<dbReference type="GO" id="GO:0019634">
    <property type="term" value="P:organic phosphonate metabolic process"/>
    <property type="evidence" value="ECO:0007669"/>
    <property type="project" value="InterPro"/>
</dbReference>
<dbReference type="BioCyc" id="DPIE1322246:BN4_RS03455-MONOMER"/>
<dbReference type="SUPFAM" id="SSF159709">
    <property type="entry name" value="PhnH-like"/>
    <property type="match status" value="1"/>
</dbReference>
<gene>
    <name evidence="1" type="ordered locus">BN4_10672</name>
</gene>
<accession>M1WP01</accession>
<keyword evidence="2" id="KW-1185">Reference proteome</keyword>
<dbReference type="STRING" id="1322246.BN4_10672"/>
<dbReference type="AlphaFoldDB" id="M1WP01"/>
<reference evidence="2" key="2">
    <citation type="journal article" date="2013" name="Stand. Genomic Sci.">
        <title>Complete genome sequence of Desulfocapsa sulfexigens, a marine deltaproteobacterium specialized in disproportionating inorganic sulfur compounds.</title>
        <authorList>
            <person name="Finster K.W."/>
            <person name="Kjeldsen K.U."/>
            <person name="Kube M."/>
            <person name="Reinhardt R."/>
            <person name="Mussmann M."/>
            <person name="Amann R."/>
            <person name="Schreiber L."/>
        </authorList>
    </citation>
    <scope>NUCLEOTIDE SEQUENCE [LARGE SCALE GENOMIC DNA]</scope>
    <source>
        <strain evidence="2">DSM 10523 / SB164P1</strain>
    </source>
</reference>
<evidence type="ECO:0000313" key="1">
    <source>
        <dbReference type="EMBL" id="CCH47909.1"/>
    </source>
</evidence>
<protein>
    <submittedName>
        <fullName evidence="1">Phosphonate C-P lyase system protein PhnH</fullName>
    </submittedName>
</protein>
<name>M1WP01_PSEP2</name>
<dbReference type="EMBL" id="FO203427">
    <property type="protein sequence ID" value="CCH47909.1"/>
    <property type="molecule type" value="Genomic_DNA"/>
</dbReference>
<dbReference type="RefSeq" id="WP_015413963.1">
    <property type="nucleotide sequence ID" value="NC_020409.1"/>
</dbReference>
<dbReference type="PATRIC" id="fig|879567.3.peg.695"/>
<dbReference type="GO" id="GO:0016829">
    <property type="term" value="F:lyase activity"/>
    <property type="evidence" value="ECO:0007669"/>
    <property type="project" value="UniProtKB-KW"/>
</dbReference>
<dbReference type="OrthoDB" id="9814509at2"/>
<proteinExistence type="predicted"/>
<dbReference type="InterPro" id="IPR008772">
    <property type="entry name" value="Phosphonate_metab_PhnH"/>
</dbReference>
<dbReference type="HOGENOM" id="CLU_115317_1_0_7"/>
<dbReference type="eggNOG" id="COG3625">
    <property type="taxonomic scope" value="Bacteria"/>
</dbReference>
<sequence>MQETPLKTADQSYTNSPQDNQRIFRAILRTMSSPGTVTALGHWPQPPALLHPAAAAVCLALTDMETPLWIDRDAPEEVRSYLQFHCGTPIISDQKAAAFAIILDGIKIPDLEKFNPGEFEYPDRSATLIIQVGAIEVGNGISLTGPGIKDSTQIRVGGLSSTFWHDLQINNKRFPLGYDVILATSTEIVSLPRTVQVGA</sequence>
<organism evidence="1 2">
    <name type="scientific">Pseudodesulfovibrio piezophilus (strain DSM 21447 / JCM 15486 / C1TLV30)</name>
    <name type="common">Desulfovibrio piezophilus</name>
    <dbReference type="NCBI Taxonomy" id="1322246"/>
    <lineage>
        <taxon>Bacteria</taxon>
        <taxon>Pseudomonadati</taxon>
        <taxon>Thermodesulfobacteriota</taxon>
        <taxon>Desulfovibrionia</taxon>
        <taxon>Desulfovibrionales</taxon>
        <taxon>Desulfovibrionaceae</taxon>
    </lineage>
</organism>
<reference evidence="1 2" key="1">
    <citation type="journal article" date="2013" name="PLoS ONE">
        <title>The first genomic and proteomic characterization of a deep-sea sulfate reducer: insights into the piezophilic lifestyle of Desulfovibrio piezophilus.</title>
        <authorList>
            <person name="Pradel N."/>
            <person name="Ji B."/>
            <person name="Gimenez G."/>
            <person name="Talla E."/>
            <person name="Lenoble P."/>
            <person name="Garel M."/>
            <person name="Tamburini C."/>
            <person name="Fourquet P."/>
            <person name="Lebrun R."/>
            <person name="Bertin P."/>
            <person name="Denis Y."/>
            <person name="Pophillat M."/>
            <person name="Barbe V."/>
            <person name="Ollivier B."/>
            <person name="Dolla A."/>
        </authorList>
    </citation>
    <scope>NUCLEOTIDE SEQUENCE [LARGE SCALE GENOMIC DNA]</scope>
    <source>
        <strain evidence="2">DSM 10523 / SB164P1</strain>
    </source>
</reference>
<dbReference type="Gene3D" id="3.40.50.11310">
    <property type="entry name" value="Bacterial phosphonate metabolism protein PhnH"/>
    <property type="match status" value="1"/>
</dbReference>
<dbReference type="NCBIfam" id="TIGR03292">
    <property type="entry name" value="PhnH_redo"/>
    <property type="match status" value="1"/>
</dbReference>
<dbReference type="InterPro" id="IPR038058">
    <property type="entry name" value="PhnH-like_sp"/>
</dbReference>
<dbReference type="PIRSF" id="PIRSF020680">
    <property type="entry name" value="PhnH"/>
    <property type="match status" value="1"/>
</dbReference>
<evidence type="ECO:0000313" key="2">
    <source>
        <dbReference type="Proteomes" id="UP000011724"/>
    </source>
</evidence>
<dbReference type="KEGG" id="dpi:BN4_10672"/>
<keyword evidence="1" id="KW-0456">Lyase</keyword>